<accession>A0A3M8DTE3</accession>
<dbReference type="RefSeq" id="WP_122917046.1">
    <property type="nucleotide sequence ID" value="NZ_RHHQ01000006.1"/>
</dbReference>
<organism evidence="1 2">
    <name type="scientific">Brevibacillus fluminis</name>
    <dbReference type="NCBI Taxonomy" id="511487"/>
    <lineage>
        <taxon>Bacteria</taxon>
        <taxon>Bacillati</taxon>
        <taxon>Bacillota</taxon>
        <taxon>Bacilli</taxon>
        <taxon>Bacillales</taxon>
        <taxon>Paenibacillaceae</taxon>
        <taxon>Brevibacillus</taxon>
    </lineage>
</organism>
<keyword evidence="2" id="KW-1185">Reference proteome</keyword>
<evidence type="ECO:0000313" key="1">
    <source>
        <dbReference type="EMBL" id="RNB91194.1"/>
    </source>
</evidence>
<dbReference type="AlphaFoldDB" id="A0A3M8DTE3"/>
<dbReference type="Proteomes" id="UP000271031">
    <property type="component" value="Unassembled WGS sequence"/>
</dbReference>
<proteinExistence type="predicted"/>
<dbReference type="EMBL" id="RHHQ01000006">
    <property type="protein sequence ID" value="RNB91194.1"/>
    <property type="molecule type" value="Genomic_DNA"/>
</dbReference>
<comment type="caution">
    <text evidence="1">The sequence shown here is derived from an EMBL/GenBank/DDBJ whole genome shotgun (WGS) entry which is preliminary data.</text>
</comment>
<sequence length="80" mass="9040">MTRDEIMNALQAKRMTEVIELVEDAETGELEELELVEHLGLIADEALNHAVLAYLMSKGVKITYLSPEDFDDEEEDGDED</sequence>
<name>A0A3M8DTE3_9BACL</name>
<evidence type="ECO:0000313" key="2">
    <source>
        <dbReference type="Proteomes" id="UP000271031"/>
    </source>
</evidence>
<reference evidence="1 2" key="1">
    <citation type="submission" date="2018-10" db="EMBL/GenBank/DDBJ databases">
        <title>Phylogenomics of Brevibacillus.</title>
        <authorList>
            <person name="Dunlap C."/>
        </authorList>
    </citation>
    <scope>NUCLEOTIDE SEQUENCE [LARGE SCALE GENOMIC DNA]</scope>
    <source>
        <strain evidence="1 2">JCM 15716</strain>
    </source>
</reference>
<protein>
    <submittedName>
        <fullName evidence="1">Uncharacterized protein</fullName>
    </submittedName>
</protein>
<gene>
    <name evidence="1" type="ORF">EDM56_06315</name>
</gene>